<dbReference type="RefSeq" id="WP_166125536.1">
    <property type="nucleotide sequence ID" value="NZ_JAANOQ010000002.1"/>
</dbReference>
<dbReference type="Proteomes" id="UP000605990">
    <property type="component" value="Unassembled WGS sequence"/>
</dbReference>
<sequence>MKLAELDQFLKDCIKAEIAFPRETMTVVIDDYYEVVPSDRLNEKQLEYNTRIGHEMARVLIIPNHPIDLINKAKKYDDLEIKISKCYFDENGDELSEEESENIDLGTIGEIAATHFNFL</sequence>
<comment type="caution">
    <text evidence="1">The sequence shown here is derived from an EMBL/GenBank/DDBJ whole genome shotgun (WGS) entry which is preliminary data.</text>
</comment>
<name>A0ABR7J1S3_9FLAO</name>
<keyword evidence="2" id="KW-1185">Reference proteome</keyword>
<gene>
    <name evidence="1" type="ORF">H8R27_12910</name>
</gene>
<evidence type="ECO:0000313" key="1">
    <source>
        <dbReference type="EMBL" id="MBC5835789.1"/>
    </source>
</evidence>
<organism evidence="1 2">
    <name type="scientific">Flavobacterium bernardetii</name>
    <dbReference type="NCBI Taxonomy" id="2813823"/>
    <lineage>
        <taxon>Bacteria</taxon>
        <taxon>Pseudomonadati</taxon>
        <taxon>Bacteroidota</taxon>
        <taxon>Flavobacteriia</taxon>
        <taxon>Flavobacteriales</taxon>
        <taxon>Flavobacteriaceae</taxon>
        <taxon>Flavobacterium</taxon>
    </lineage>
</organism>
<dbReference type="EMBL" id="JACRUN010000008">
    <property type="protein sequence ID" value="MBC5835789.1"/>
    <property type="molecule type" value="Genomic_DNA"/>
</dbReference>
<proteinExistence type="predicted"/>
<evidence type="ECO:0000313" key="2">
    <source>
        <dbReference type="Proteomes" id="UP000605990"/>
    </source>
</evidence>
<reference evidence="1 2" key="1">
    <citation type="submission" date="2020-08" db="EMBL/GenBank/DDBJ databases">
        <title>Description of novel Flavobacterium F-408 isolate.</title>
        <authorList>
            <person name="Saticioglu I.B."/>
            <person name="Duman M."/>
            <person name="Altun S."/>
        </authorList>
    </citation>
    <scope>NUCLEOTIDE SEQUENCE [LARGE SCALE GENOMIC DNA]</scope>
    <source>
        <strain evidence="1 2">F-408</strain>
    </source>
</reference>
<accession>A0ABR7J1S3</accession>
<protein>
    <submittedName>
        <fullName evidence="1">Uncharacterized protein</fullName>
    </submittedName>
</protein>